<feature type="signal peptide" evidence="1">
    <location>
        <begin position="1"/>
        <end position="17"/>
    </location>
</feature>
<dbReference type="Gene3D" id="2.40.160.20">
    <property type="match status" value="1"/>
</dbReference>
<accession>A0ABT7QYT4</accession>
<keyword evidence="3" id="KW-1185">Reference proteome</keyword>
<comment type="caution">
    <text evidence="2">The sequence shown here is derived from an EMBL/GenBank/DDBJ whole genome shotgun (WGS) entry which is preliminary data.</text>
</comment>
<sequence length="168" mass="19451">MIRMFFTLMLFFSLADAQFQKNFPFVGLFISTETVNINNDDPTHKSGVGIRYGQQSQEWRTTFALDYHKKSYSSFSVEIDKILLDEMFGTPKLRPYLGGTAGYLKYDKDALNEIPEESNGFYYGGNFGFIIYATDNIDVDLGYHYFKVQNLDFLDDLHGLTLAIHYFF</sequence>
<keyword evidence="1" id="KW-0732">Signal</keyword>
<organism evidence="2 3">
    <name type="scientific">Sulfurovum zhangzhouensis</name>
    <dbReference type="NCBI Taxonomy" id="3019067"/>
    <lineage>
        <taxon>Bacteria</taxon>
        <taxon>Pseudomonadati</taxon>
        <taxon>Campylobacterota</taxon>
        <taxon>Epsilonproteobacteria</taxon>
        <taxon>Campylobacterales</taxon>
        <taxon>Sulfurovaceae</taxon>
        <taxon>Sulfurovum</taxon>
    </lineage>
</organism>
<evidence type="ECO:0000313" key="3">
    <source>
        <dbReference type="Proteomes" id="UP001169069"/>
    </source>
</evidence>
<protein>
    <recommendedName>
        <fullName evidence="4">Outer membrane protein beta-barrel domain-containing protein</fullName>
    </recommendedName>
</protein>
<reference evidence="2" key="1">
    <citation type="submission" date="2023-01" db="EMBL/GenBank/DDBJ databases">
        <title>Sulfurovum sp. zt1-1 genome assembly.</title>
        <authorList>
            <person name="Wang J."/>
        </authorList>
    </citation>
    <scope>NUCLEOTIDE SEQUENCE</scope>
    <source>
        <strain evidence="2">Zt1-1</strain>
    </source>
</reference>
<dbReference type="Proteomes" id="UP001169069">
    <property type="component" value="Unassembled WGS sequence"/>
</dbReference>
<evidence type="ECO:0008006" key="4">
    <source>
        <dbReference type="Google" id="ProtNLM"/>
    </source>
</evidence>
<gene>
    <name evidence="2" type="ORF">PGH07_07350</name>
</gene>
<dbReference type="SUPFAM" id="SSF56925">
    <property type="entry name" value="OMPA-like"/>
    <property type="match status" value="1"/>
</dbReference>
<dbReference type="InterPro" id="IPR011250">
    <property type="entry name" value="OMP/PagP_B-barrel"/>
</dbReference>
<dbReference type="EMBL" id="JAQIBD010000002">
    <property type="protein sequence ID" value="MDM5271990.1"/>
    <property type="molecule type" value="Genomic_DNA"/>
</dbReference>
<feature type="chain" id="PRO_5046233982" description="Outer membrane protein beta-barrel domain-containing protein" evidence="1">
    <location>
        <begin position="18"/>
        <end position="168"/>
    </location>
</feature>
<proteinExistence type="predicted"/>
<evidence type="ECO:0000256" key="1">
    <source>
        <dbReference type="SAM" id="SignalP"/>
    </source>
</evidence>
<dbReference type="RefSeq" id="WP_289413725.1">
    <property type="nucleotide sequence ID" value="NZ_JAQIBD010000002.1"/>
</dbReference>
<name>A0ABT7QYT4_9BACT</name>
<evidence type="ECO:0000313" key="2">
    <source>
        <dbReference type="EMBL" id="MDM5271990.1"/>
    </source>
</evidence>